<feature type="signal peptide" evidence="13">
    <location>
        <begin position="1"/>
        <end position="25"/>
    </location>
</feature>
<feature type="domain" description="Catalase core" evidence="14">
    <location>
        <begin position="58"/>
        <end position="442"/>
    </location>
</feature>
<dbReference type="FunFam" id="2.40.180.10:FF:000001">
    <property type="entry name" value="Catalase"/>
    <property type="match status" value="1"/>
</dbReference>
<keyword evidence="7 10" id="KW-0376">Hydrogen peroxide</keyword>
<comment type="function">
    <text evidence="11">Catalyzes the degradation of hydrogen peroxide (H(2)O(2)) generated by peroxisomal oxidases to water and oxygen, thereby protecting cells from the toxic effects of hydrogen peroxide.</text>
</comment>
<evidence type="ECO:0000256" key="11">
    <source>
        <dbReference type="RuleBase" id="RU004142"/>
    </source>
</evidence>
<dbReference type="GO" id="GO:0046872">
    <property type="term" value="F:metal ion binding"/>
    <property type="evidence" value="ECO:0007669"/>
    <property type="project" value="UniProtKB-KW"/>
</dbReference>
<evidence type="ECO:0000256" key="5">
    <source>
        <dbReference type="ARBA" id="ARBA00023002"/>
    </source>
</evidence>
<evidence type="ECO:0000256" key="6">
    <source>
        <dbReference type="ARBA" id="ARBA00023004"/>
    </source>
</evidence>
<dbReference type="SUPFAM" id="SSF56634">
    <property type="entry name" value="Heme-dependent catalase-like"/>
    <property type="match status" value="1"/>
</dbReference>
<evidence type="ECO:0000313" key="16">
    <source>
        <dbReference type="Proteomes" id="UP000580250"/>
    </source>
</evidence>
<evidence type="ECO:0000256" key="3">
    <source>
        <dbReference type="ARBA" id="ARBA00022617"/>
    </source>
</evidence>
<feature type="active site" evidence="8">
    <location>
        <position position="178"/>
    </location>
</feature>
<dbReference type="InterPro" id="IPR002226">
    <property type="entry name" value="Catalase_haem_BS"/>
</dbReference>
<sequence>MALNCQISLFIIPFILLNILQLINPHSCPSQNVCSGSDPATLQLEGYSRQKKKIDTMTTSHGSLIETRTAVLTAGKRGPMLLQDSVFLDELMKFDRERIPERVVHAKGAAAFGYFDVTHDITKYTKASIFAKIGKRTSCFFRFSTVAGEKGSSDLLRDPRGFAMKYYTDEGNWDLVGNNAPIFFIRDPILFPSFIHSQKRNPRTNLHDPNMVWDFVSLRPEAINMILRIFSDLGTPDGFRKMNGFGTNTFKLVNANGTAVYCKFKLESVQGVHNLTAETAAKLAQEDPDYSTRDLFNAIERGDFPKWIFKIQVMTFEQAAKYRYNPFDATKTWSEAEFPLITVGQVTLNKNPTNFFAQVEQAAFDPARMVRGIEASPDKLLQGRLFSYMDTQHHRLGPNHMLLPINRPLKPAENTQRDGLNQFGENGGDSPNYYPNSFRGPEPTGKAAQESQFVLEKELVARFESGDDDNYSQPADMWKNQLDPGARKRLTENIAASLCQALPRIQKRMLNEFGKVSKDLQRMVEQEIKKRQNY</sequence>
<comment type="cofactor">
    <cofactor evidence="9">
        <name>heme</name>
        <dbReference type="ChEBI" id="CHEBI:30413"/>
    </cofactor>
</comment>
<keyword evidence="3 9" id="KW-0349">Heme</keyword>
<dbReference type="PROSITE" id="PS51402">
    <property type="entry name" value="CATALASE_3"/>
    <property type="match status" value="1"/>
</dbReference>
<dbReference type="Gene3D" id="2.40.180.10">
    <property type="entry name" value="Catalase core domain"/>
    <property type="match status" value="1"/>
</dbReference>
<feature type="binding site" description="axial binding residue" evidence="9">
    <location>
        <position position="388"/>
    </location>
    <ligand>
        <name>heme</name>
        <dbReference type="ChEBI" id="CHEBI:30413"/>
    </ligand>
    <ligandPart>
        <name>Fe</name>
        <dbReference type="ChEBI" id="CHEBI:18248"/>
    </ligandPart>
</feature>
<dbReference type="AlphaFoldDB" id="A0A6V7UMK0"/>
<dbReference type="GO" id="GO:0005777">
    <property type="term" value="C:peroxisome"/>
    <property type="evidence" value="ECO:0007669"/>
    <property type="project" value="TreeGrafter"/>
</dbReference>
<protein>
    <recommendedName>
        <fullName evidence="10">Catalase</fullName>
        <ecNumber evidence="10">1.11.1.6</ecNumber>
    </recommendedName>
</protein>
<name>A0A6V7UMK0_MELEN</name>
<dbReference type="OrthoDB" id="6880011at2759"/>
<dbReference type="GO" id="GO:0042542">
    <property type="term" value="P:response to hydrogen peroxide"/>
    <property type="evidence" value="ECO:0007669"/>
    <property type="project" value="TreeGrafter"/>
</dbReference>
<dbReference type="GO" id="GO:0004096">
    <property type="term" value="F:catalase activity"/>
    <property type="evidence" value="ECO:0007669"/>
    <property type="project" value="UniProtKB-EC"/>
</dbReference>
<evidence type="ECO:0000256" key="10">
    <source>
        <dbReference type="RuleBase" id="RU000498"/>
    </source>
</evidence>
<evidence type="ECO:0000256" key="4">
    <source>
        <dbReference type="ARBA" id="ARBA00022723"/>
    </source>
</evidence>
<keyword evidence="13" id="KW-0732">Signal</keyword>
<comment type="caution">
    <text evidence="15">The sequence shown here is derived from an EMBL/GenBank/DDBJ whole genome shotgun (WGS) entry which is preliminary data.</text>
</comment>
<dbReference type="InterPro" id="IPR010582">
    <property type="entry name" value="Catalase_immune_responsive"/>
</dbReference>
<dbReference type="InterPro" id="IPR020835">
    <property type="entry name" value="Catalase_sf"/>
</dbReference>
<dbReference type="PROSITE" id="PS00437">
    <property type="entry name" value="CATALASE_1"/>
    <property type="match status" value="1"/>
</dbReference>
<dbReference type="InterPro" id="IPR018028">
    <property type="entry name" value="Catalase"/>
</dbReference>
<feature type="active site" evidence="8">
    <location>
        <position position="105"/>
    </location>
</feature>
<evidence type="ECO:0000313" key="15">
    <source>
        <dbReference type="EMBL" id="CAD2161789.1"/>
    </source>
</evidence>
<organism evidence="15 16">
    <name type="scientific">Meloidogyne enterolobii</name>
    <name type="common">Root-knot nematode worm</name>
    <name type="synonym">Meloidogyne mayaguensis</name>
    <dbReference type="NCBI Taxonomy" id="390850"/>
    <lineage>
        <taxon>Eukaryota</taxon>
        <taxon>Metazoa</taxon>
        <taxon>Ecdysozoa</taxon>
        <taxon>Nematoda</taxon>
        <taxon>Chromadorea</taxon>
        <taxon>Rhabditida</taxon>
        <taxon>Tylenchina</taxon>
        <taxon>Tylenchomorpha</taxon>
        <taxon>Tylenchoidea</taxon>
        <taxon>Meloidogynidae</taxon>
        <taxon>Meloidogyninae</taxon>
        <taxon>Meloidogyne</taxon>
    </lineage>
</organism>
<comment type="similarity">
    <text evidence="1 10">Belongs to the catalase family.</text>
</comment>
<evidence type="ECO:0000256" key="13">
    <source>
        <dbReference type="SAM" id="SignalP"/>
    </source>
</evidence>
<dbReference type="SMART" id="SM01060">
    <property type="entry name" value="Catalase"/>
    <property type="match status" value="1"/>
</dbReference>
<evidence type="ECO:0000256" key="7">
    <source>
        <dbReference type="ARBA" id="ARBA00023324"/>
    </source>
</evidence>
<evidence type="ECO:0000256" key="1">
    <source>
        <dbReference type="ARBA" id="ARBA00005329"/>
    </source>
</evidence>
<dbReference type="GO" id="GO:0042744">
    <property type="term" value="P:hydrogen peroxide catabolic process"/>
    <property type="evidence" value="ECO:0007669"/>
    <property type="project" value="UniProtKB-KW"/>
</dbReference>
<keyword evidence="6 9" id="KW-0408">Iron</keyword>
<dbReference type="PANTHER" id="PTHR11465:SF9">
    <property type="entry name" value="CATALASE"/>
    <property type="match status" value="1"/>
</dbReference>
<evidence type="ECO:0000256" key="12">
    <source>
        <dbReference type="SAM" id="MobiDB-lite"/>
    </source>
</evidence>
<dbReference type="GO" id="GO:0005739">
    <property type="term" value="C:mitochondrion"/>
    <property type="evidence" value="ECO:0007669"/>
    <property type="project" value="TreeGrafter"/>
</dbReference>
<dbReference type="InterPro" id="IPR024711">
    <property type="entry name" value="Catalase_clade1/3"/>
</dbReference>
<comment type="catalytic activity">
    <reaction evidence="10">
        <text>2 H2O2 = O2 + 2 H2O</text>
        <dbReference type="Rhea" id="RHEA:20309"/>
        <dbReference type="ChEBI" id="CHEBI:15377"/>
        <dbReference type="ChEBI" id="CHEBI:15379"/>
        <dbReference type="ChEBI" id="CHEBI:16240"/>
        <dbReference type="EC" id="1.11.1.6"/>
    </reaction>
</comment>
<feature type="region of interest" description="Disordered" evidence="12">
    <location>
        <begin position="411"/>
        <end position="448"/>
    </location>
</feature>
<dbReference type="EMBL" id="CAJEWN010000088">
    <property type="protein sequence ID" value="CAD2161789.1"/>
    <property type="molecule type" value="Genomic_DNA"/>
</dbReference>
<dbReference type="Proteomes" id="UP000580250">
    <property type="component" value="Unassembled WGS sequence"/>
</dbReference>
<evidence type="ECO:0000259" key="14">
    <source>
        <dbReference type="SMART" id="SM01060"/>
    </source>
</evidence>
<keyword evidence="2 10" id="KW-0575">Peroxidase</keyword>
<dbReference type="InterPro" id="IPR024708">
    <property type="entry name" value="Catalase_AS"/>
</dbReference>
<dbReference type="Pfam" id="PF06628">
    <property type="entry name" value="Catalase-rel"/>
    <property type="match status" value="1"/>
</dbReference>
<dbReference type="PROSITE" id="PS00438">
    <property type="entry name" value="CATALASE_2"/>
    <property type="match status" value="1"/>
</dbReference>
<reference evidence="15 16" key="1">
    <citation type="submission" date="2020-08" db="EMBL/GenBank/DDBJ databases">
        <authorList>
            <person name="Koutsovoulos G."/>
            <person name="Danchin GJ E."/>
        </authorList>
    </citation>
    <scope>NUCLEOTIDE SEQUENCE [LARGE SCALE GENOMIC DNA]</scope>
</reference>
<dbReference type="PRINTS" id="PR00067">
    <property type="entry name" value="CATALASE"/>
</dbReference>
<evidence type="ECO:0000256" key="9">
    <source>
        <dbReference type="PIRSR" id="PIRSR038928-2"/>
    </source>
</evidence>
<gene>
    <name evidence="15" type="ORF">MENT_LOCUS15044</name>
</gene>
<evidence type="ECO:0000256" key="8">
    <source>
        <dbReference type="PIRSR" id="PIRSR038928-1"/>
    </source>
</evidence>
<keyword evidence="4 9" id="KW-0479">Metal-binding</keyword>
<dbReference type="GO" id="GO:0020037">
    <property type="term" value="F:heme binding"/>
    <property type="evidence" value="ECO:0007669"/>
    <property type="project" value="InterPro"/>
</dbReference>
<keyword evidence="5 10" id="KW-0560">Oxidoreductase</keyword>
<accession>A0A6V7UMK0</accession>
<feature type="chain" id="PRO_5028488250" description="Catalase" evidence="13">
    <location>
        <begin position="26"/>
        <end position="534"/>
    </location>
</feature>
<dbReference type="Pfam" id="PF00199">
    <property type="entry name" value="Catalase"/>
    <property type="match status" value="1"/>
</dbReference>
<dbReference type="EC" id="1.11.1.6" evidence="10"/>
<evidence type="ECO:0000256" key="2">
    <source>
        <dbReference type="ARBA" id="ARBA00022559"/>
    </source>
</evidence>
<dbReference type="InterPro" id="IPR011614">
    <property type="entry name" value="Catalase_core"/>
</dbReference>
<dbReference type="PIRSF" id="PIRSF038928">
    <property type="entry name" value="Catalase_clade1-3"/>
    <property type="match status" value="1"/>
</dbReference>
<proteinExistence type="inferred from homology"/>
<dbReference type="PANTHER" id="PTHR11465">
    <property type="entry name" value="CATALASE"/>
    <property type="match status" value="1"/>
</dbReference>